<dbReference type="EMBL" id="JACHHT010000002">
    <property type="protein sequence ID" value="MBB6521886.1"/>
    <property type="molecule type" value="Genomic_DNA"/>
</dbReference>
<accession>A0A7X0JV57</accession>
<sequence>MKAQEGTLTTVNLLLLSEIARSSSARHIFFQKIPMVYSLAARAHRVPLDLLYVMSVVLDGRESELRRSERLPLISPWVIMINGLAVRFRSIVAARNVLTQLENSARRVRIGLMRVHYQPRSDTGVLLSPLGNLSHSARILRTHFELGGDWWFAARCYAGHEVGYTKDQSGEFERKLQEHIHFPFEER</sequence>
<evidence type="ECO:0000313" key="1">
    <source>
        <dbReference type="EMBL" id="MBB6521886.1"/>
    </source>
</evidence>
<name>A0A7X0JV57_9GAMM</name>
<organism evidence="1 2">
    <name type="scientific">Pseudoteredinibacter isoporae</name>
    <dbReference type="NCBI Taxonomy" id="570281"/>
    <lineage>
        <taxon>Bacteria</taxon>
        <taxon>Pseudomonadati</taxon>
        <taxon>Pseudomonadota</taxon>
        <taxon>Gammaproteobacteria</taxon>
        <taxon>Cellvibrionales</taxon>
        <taxon>Cellvibrionaceae</taxon>
        <taxon>Pseudoteredinibacter</taxon>
    </lineage>
</organism>
<protein>
    <submittedName>
        <fullName evidence="1">Uncharacterized protein</fullName>
    </submittedName>
</protein>
<keyword evidence="2" id="KW-1185">Reference proteome</keyword>
<dbReference type="AlphaFoldDB" id="A0A7X0JV57"/>
<reference evidence="1 2" key="1">
    <citation type="submission" date="2020-08" db="EMBL/GenBank/DDBJ databases">
        <title>Genomic Encyclopedia of Type Strains, Phase IV (KMG-IV): sequencing the most valuable type-strain genomes for metagenomic binning, comparative biology and taxonomic classification.</title>
        <authorList>
            <person name="Goeker M."/>
        </authorList>
    </citation>
    <scope>NUCLEOTIDE SEQUENCE [LARGE SCALE GENOMIC DNA]</scope>
    <source>
        <strain evidence="1 2">DSM 22368</strain>
    </source>
</reference>
<evidence type="ECO:0000313" key="2">
    <source>
        <dbReference type="Proteomes" id="UP000528457"/>
    </source>
</evidence>
<gene>
    <name evidence="1" type="ORF">HNR48_002171</name>
</gene>
<comment type="caution">
    <text evidence="1">The sequence shown here is derived from an EMBL/GenBank/DDBJ whole genome shotgun (WGS) entry which is preliminary data.</text>
</comment>
<dbReference type="Proteomes" id="UP000528457">
    <property type="component" value="Unassembled WGS sequence"/>
</dbReference>
<proteinExistence type="predicted"/>
<dbReference type="RefSeq" id="WP_166847297.1">
    <property type="nucleotide sequence ID" value="NZ_JAAONY010000002.1"/>
</dbReference>
<dbReference type="InParanoid" id="A0A7X0JV57"/>